<dbReference type="GeneID" id="136083175"/>
<dbReference type="InterPro" id="IPR052709">
    <property type="entry name" value="Transposase-MT_Hybrid"/>
</dbReference>
<gene>
    <name evidence="2" type="primary">LOC136083175</name>
</gene>
<organism evidence="1 2">
    <name type="scientific">Hydra vulgaris</name>
    <name type="common">Hydra</name>
    <name type="synonym">Hydra attenuata</name>
    <dbReference type="NCBI Taxonomy" id="6087"/>
    <lineage>
        <taxon>Eukaryota</taxon>
        <taxon>Metazoa</taxon>
        <taxon>Cnidaria</taxon>
        <taxon>Hydrozoa</taxon>
        <taxon>Hydroidolina</taxon>
        <taxon>Anthoathecata</taxon>
        <taxon>Aplanulata</taxon>
        <taxon>Hydridae</taxon>
        <taxon>Hydra</taxon>
    </lineage>
</organism>
<dbReference type="Pfam" id="PF01359">
    <property type="entry name" value="Transposase_1"/>
    <property type="match status" value="1"/>
</dbReference>
<evidence type="ECO:0000313" key="2">
    <source>
        <dbReference type="RefSeq" id="XP_065658653.1"/>
    </source>
</evidence>
<dbReference type="Gene3D" id="3.30.420.10">
    <property type="entry name" value="Ribonuclease H-like superfamily/Ribonuclease H"/>
    <property type="match status" value="1"/>
</dbReference>
<dbReference type="InterPro" id="IPR036397">
    <property type="entry name" value="RNaseH_sf"/>
</dbReference>
<dbReference type="Proteomes" id="UP001652625">
    <property type="component" value="Chromosome 08"/>
</dbReference>
<keyword evidence="1" id="KW-1185">Reference proteome</keyword>
<name>A0ABM4CAF1_HYDVU</name>
<dbReference type="PANTHER" id="PTHR46060:SF1">
    <property type="entry name" value="MARINER MOS1 TRANSPOSASE-LIKE PROTEIN"/>
    <property type="match status" value="1"/>
</dbReference>
<protein>
    <submittedName>
        <fullName evidence="2">Histone-lysine N-methyltransferase SETMAR-like</fullName>
    </submittedName>
</protein>
<dbReference type="RefSeq" id="XP_065658653.1">
    <property type="nucleotide sequence ID" value="XM_065802581.1"/>
</dbReference>
<dbReference type="InterPro" id="IPR001888">
    <property type="entry name" value="Transposase_1"/>
</dbReference>
<accession>A0ABM4CAF1</accession>
<sequence length="314" mass="36500">MEKFEYRAYIKTRALLGVSAKAISDELRESLEDDPRSGHPRTTYTAENIERVRAIIEKNPHTTHNIIEPLTSINRFTINEIIHNALKKRKLSSRWIPHELTDQNHKNRVEACKENLALFRNGPWRLCDIITGDELWLYLRQVGHKSANASWVSEGESPRTVVRCDRFQPKNMFYIFFKTTGVLHLGYVEKGDTITSEYYIKNCLKSLICEINKQRPKTGAQNFKFLHDNARPHVTETVTNCLNQAGITIIRHPPYSPDLAPSDYWLFDLIKKKKLDNVTDVESQKTRITKLLQSILKEEYKKRLTNGLKGFNFV</sequence>
<dbReference type="PANTHER" id="PTHR46060">
    <property type="entry name" value="MARINER MOS1 TRANSPOSASE-LIKE PROTEIN"/>
    <property type="match status" value="1"/>
</dbReference>
<proteinExistence type="predicted"/>
<reference evidence="2" key="1">
    <citation type="submission" date="2025-08" db="UniProtKB">
        <authorList>
            <consortium name="RefSeq"/>
        </authorList>
    </citation>
    <scope>IDENTIFICATION</scope>
</reference>
<evidence type="ECO:0000313" key="1">
    <source>
        <dbReference type="Proteomes" id="UP001652625"/>
    </source>
</evidence>